<protein>
    <submittedName>
        <fullName evidence="1">Uncharacterized protein</fullName>
    </submittedName>
</protein>
<keyword evidence="2" id="KW-1185">Reference proteome</keyword>
<sequence length="161" mass="18314">MLAAFCSGETSPGVLHPALELSAQEGHGAVGVGPEEATKMIRGMEHLSYEDRLRELGLFSLEKRRLWGDLTAACQYFKGAYRKDGDRLFSRACCDRTRSNGFKLREGRFRLVLRKKFFTMRVVRHWNRLPREVVDAPSLETFKIMPKSTAKAMRDGECDKG</sequence>
<dbReference type="Proteomes" id="UP001333110">
    <property type="component" value="Unassembled WGS sequence"/>
</dbReference>
<name>A0AAN7RIJ0_MYCAM</name>
<gene>
    <name evidence="1" type="ORF">QYF61_025485</name>
</gene>
<accession>A0AAN7RIJ0</accession>
<dbReference type="EMBL" id="JAUNZN010000026">
    <property type="protein sequence ID" value="KAK4808144.1"/>
    <property type="molecule type" value="Genomic_DNA"/>
</dbReference>
<proteinExistence type="predicted"/>
<reference evidence="1 2" key="1">
    <citation type="journal article" date="2023" name="J. Hered.">
        <title>Chromosome-level genome of the wood stork (Mycteria americana) provides insight into avian chromosome evolution.</title>
        <authorList>
            <person name="Flamio R. Jr."/>
            <person name="Ramstad K.M."/>
        </authorList>
    </citation>
    <scope>NUCLEOTIDE SEQUENCE [LARGE SCALE GENOMIC DNA]</scope>
    <source>
        <strain evidence="1">JAX WOST 10</strain>
    </source>
</reference>
<evidence type="ECO:0000313" key="1">
    <source>
        <dbReference type="EMBL" id="KAK4808144.1"/>
    </source>
</evidence>
<comment type="caution">
    <text evidence="1">The sequence shown here is derived from an EMBL/GenBank/DDBJ whole genome shotgun (WGS) entry which is preliminary data.</text>
</comment>
<organism evidence="1 2">
    <name type="scientific">Mycteria americana</name>
    <name type="common">Wood stork</name>
    <dbReference type="NCBI Taxonomy" id="33587"/>
    <lineage>
        <taxon>Eukaryota</taxon>
        <taxon>Metazoa</taxon>
        <taxon>Chordata</taxon>
        <taxon>Craniata</taxon>
        <taxon>Vertebrata</taxon>
        <taxon>Euteleostomi</taxon>
        <taxon>Archelosauria</taxon>
        <taxon>Archosauria</taxon>
        <taxon>Dinosauria</taxon>
        <taxon>Saurischia</taxon>
        <taxon>Theropoda</taxon>
        <taxon>Coelurosauria</taxon>
        <taxon>Aves</taxon>
        <taxon>Neognathae</taxon>
        <taxon>Neoaves</taxon>
        <taxon>Aequornithes</taxon>
        <taxon>Ciconiiformes</taxon>
        <taxon>Ciconiidae</taxon>
        <taxon>Mycteria</taxon>
    </lineage>
</organism>
<evidence type="ECO:0000313" key="2">
    <source>
        <dbReference type="Proteomes" id="UP001333110"/>
    </source>
</evidence>
<dbReference type="AlphaFoldDB" id="A0AAN7RIJ0"/>